<evidence type="ECO:0000313" key="1">
    <source>
        <dbReference type="EMBL" id="MPN46685.1"/>
    </source>
</evidence>
<dbReference type="AlphaFoldDB" id="A0A645I5U9"/>
<protein>
    <submittedName>
        <fullName evidence="1">Uncharacterized protein</fullName>
    </submittedName>
</protein>
<reference evidence="1" key="1">
    <citation type="submission" date="2019-08" db="EMBL/GenBank/DDBJ databases">
        <authorList>
            <person name="Kucharzyk K."/>
            <person name="Murdoch R.W."/>
            <person name="Higgins S."/>
            <person name="Loffler F."/>
        </authorList>
    </citation>
    <scope>NUCLEOTIDE SEQUENCE</scope>
</reference>
<comment type="caution">
    <text evidence="1">The sequence shown here is derived from an EMBL/GenBank/DDBJ whole genome shotgun (WGS) entry which is preliminary data.</text>
</comment>
<accession>A0A645I5U9</accession>
<gene>
    <name evidence="1" type="ORF">SDC9_194282</name>
</gene>
<name>A0A645I5U9_9ZZZZ</name>
<proteinExistence type="predicted"/>
<sequence length="49" mass="5372">MGDGDAHPVARKRRDAVLAKKTPRLTGVDSLRRLHIVKSADAFSDDTVK</sequence>
<organism evidence="1">
    <name type="scientific">bioreactor metagenome</name>
    <dbReference type="NCBI Taxonomy" id="1076179"/>
    <lineage>
        <taxon>unclassified sequences</taxon>
        <taxon>metagenomes</taxon>
        <taxon>ecological metagenomes</taxon>
    </lineage>
</organism>
<dbReference type="EMBL" id="VSSQ01107562">
    <property type="protein sequence ID" value="MPN46685.1"/>
    <property type="molecule type" value="Genomic_DNA"/>
</dbReference>